<evidence type="ECO:0000313" key="2">
    <source>
        <dbReference type="Proteomes" id="UP001168528"/>
    </source>
</evidence>
<dbReference type="Pfam" id="PF02566">
    <property type="entry name" value="OsmC"/>
    <property type="match status" value="1"/>
</dbReference>
<dbReference type="EMBL" id="JAUKPO010000001">
    <property type="protein sequence ID" value="MDO1444762.1"/>
    <property type="molecule type" value="Genomic_DNA"/>
</dbReference>
<name>A0ABT8R1U5_9BACT</name>
<dbReference type="InterPro" id="IPR015946">
    <property type="entry name" value="KH_dom-like_a/b"/>
</dbReference>
<keyword evidence="2" id="KW-1185">Reference proteome</keyword>
<dbReference type="RefSeq" id="WP_302035564.1">
    <property type="nucleotide sequence ID" value="NZ_JAUKPO010000001.1"/>
</dbReference>
<reference evidence="1" key="1">
    <citation type="submission" date="2023-07" db="EMBL/GenBank/DDBJ databases">
        <title>The genome sequence of Rhodocytophaga aerolata KACC 12507.</title>
        <authorList>
            <person name="Zhang X."/>
        </authorList>
    </citation>
    <scope>NUCLEOTIDE SEQUENCE</scope>
    <source>
        <strain evidence="1">KACC 12507</strain>
    </source>
</reference>
<dbReference type="InterPro" id="IPR036102">
    <property type="entry name" value="OsmC/Ohrsf"/>
</dbReference>
<accession>A0ABT8R1U5</accession>
<evidence type="ECO:0000313" key="1">
    <source>
        <dbReference type="EMBL" id="MDO1444762.1"/>
    </source>
</evidence>
<dbReference type="GO" id="GO:0004601">
    <property type="term" value="F:peroxidase activity"/>
    <property type="evidence" value="ECO:0007669"/>
    <property type="project" value="UniProtKB-KW"/>
</dbReference>
<comment type="caution">
    <text evidence="1">The sequence shown here is derived from an EMBL/GenBank/DDBJ whole genome shotgun (WGS) entry which is preliminary data.</text>
</comment>
<dbReference type="Gene3D" id="3.30.300.20">
    <property type="match status" value="1"/>
</dbReference>
<protein>
    <submittedName>
        <fullName evidence="1">OsmC family protein</fullName>
        <ecNumber evidence="1">1.11.1.-</ecNumber>
    </submittedName>
</protein>
<dbReference type="InterPro" id="IPR003718">
    <property type="entry name" value="OsmC/Ohr_fam"/>
</dbReference>
<keyword evidence="1" id="KW-0560">Oxidoreductase</keyword>
<sequence length="118" mass="12629">MATVQTNDTAQQLAIPGKATGWGSAVNGGELLCLALATCFCNDIYREAKKKNIHVTKVVVEASAEFAAEGEAGYHLQYKAHVEGDASDEVLAQLIRDTDKVAEIQNTLRKGVPVSLLE</sequence>
<dbReference type="SUPFAM" id="SSF82784">
    <property type="entry name" value="OsmC-like"/>
    <property type="match status" value="1"/>
</dbReference>
<proteinExistence type="predicted"/>
<keyword evidence="1" id="KW-0575">Peroxidase</keyword>
<dbReference type="EC" id="1.11.1.-" evidence="1"/>
<organism evidence="1 2">
    <name type="scientific">Rhodocytophaga aerolata</name>
    <dbReference type="NCBI Taxonomy" id="455078"/>
    <lineage>
        <taxon>Bacteria</taxon>
        <taxon>Pseudomonadati</taxon>
        <taxon>Bacteroidota</taxon>
        <taxon>Cytophagia</taxon>
        <taxon>Cytophagales</taxon>
        <taxon>Rhodocytophagaceae</taxon>
        <taxon>Rhodocytophaga</taxon>
    </lineage>
</organism>
<gene>
    <name evidence="1" type="ORF">Q0590_00795</name>
</gene>
<dbReference type="Proteomes" id="UP001168528">
    <property type="component" value="Unassembled WGS sequence"/>
</dbReference>